<dbReference type="KEGG" id="htq:FRZ44_40580"/>
<dbReference type="PANTHER" id="PTHR46796:SF6">
    <property type="entry name" value="ARAC SUBFAMILY"/>
    <property type="match status" value="1"/>
</dbReference>
<dbReference type="InterPro" id="IPR020449">
    <property type="entry name" value="Tscrpt_reg_AraC-type_HTH"/>
</dbReference>
<dbReference type="PRINTS" id="PR00032">
    <property type="entry name" value="HTHARAC"/>
</dbReference>
<dbReference type="InterPro" id="IPR035418">
    <property type="entry name" value="AraC-bd_2"/>
</dbReference>
<accession>A0A5J6MMK0</accession>
<evidence type="ECO:0000256" key="4">
    <source>
        <dbReference type="SAM" id="MobiDB-lite"/>
    </source>
</evidence>
<proteinExistence type="predicted"/>
<dbReference type="OrthoDB" id="5295469at2"/>
<evidence type="ECO:0000256" key="3">
    <source>
        <dbReference type="ARBA" id="ARBA00023163"/>
    </source>
</evidence>
<organism evidence="6 7">
    <name type="scientific">Hypericibacter terrae</name>
    <dbReference type="NCBI Taxonomy" id="2602015"/>
    <lineage>
        <taxon>Bacteria</taxon>
        <taxon>Pseudomonadati</taxon>
        <taxon>Pseudomonadota</taxon>
        <taxon>Alphaproteobacteria</taxon>
        <taxon>Rhodospirillales</taxon>
        <taxon>Dongiaceae</taxon>
        <taxon>Hypericibacter</taxon>
    </lineage>
</organism>
<dbReference type="InterPro" id="IPR050204">
    <property type="entry name" value="AraC_XylS_family_regulators"/>
</dbReference>
<dbReference type="Pfam" id="PF12833">
    <property type="entry name" value="HTH_18"/>
    <property type="match status" value="1"/>
</dbReference>
<dbReference type="PANTHER" id="PTHR46796">
    <property type="entry name" value="HTH-TYPE TRANSCRIPTIONAL ACTIVATOR RHAS-RELATED"/>
    <property type="match status" value="1"/>
</dbReference>
<name>A0A5J6MMK0_9PROT</name>
<keyword evidence="3" id="KW-0804">Transcription</keyword>
<dbReference type="PROSITE" id="PS01124">
    <property type="entry name" value="HTH_ARAC_FAMILY_2"/>
    <property type="match status" value="1"/>
</dbReference>
<evidence type="ECO:0000256" key="2">
    <source>
        <dbReference type="ARBA" id="ARBA00023125"/>
    </source>
</evidence>
<reference evidence="6 7" key="1">
    <citation type="submission" date="2019-08" db="EMBL/GenBank/DDBJ databases">
        <title>Hyperibacter terrae gen. nov., sp. nov. and Hyperibacter viscosus sp. nov., two new members in the family Rhodospirillaceae isolated from the rhizosphere of Hypericum perforatum.</title>
        <authorList>
            <person name="Noviana Z."/>
        </authorList>
    </citation>
    <scope>NUCLEOTIDE SEQUENCE [LARGE SCALE GENOMIC DNA]</scope>
    <source>
        <strain evidence="6 7">R5913</strain>
    </source>
</reference>
<evidence type="ECO:0000259" key="5">
    <source>
        <dbReference type="PROSITE" id="PS01124"/>
    </source>
</evidence>
<feature type="region of interest" description="Disordered" evidence="4">
    <location>
        <begin position="311"/>
        <end position="332"/>
    </location>
</feature>
<evidence type="ECO:0000313" key="7">
    <source>
        <dbReference type="Proteomes" id="UP000326202"/>
    </source>
</evidence>
<keyword evidence="1" id="KW-0805">Transcription regulation</keyword>
<dbReference type="RefSeq" id="WP_151178874.1">
    <property type="nucleotide sequence ID" value="NZ_CP042906.1"/>
</dbReference>
<feature type="domain" description="HTH araC/xylS-type" evidence="5">
    <location>
        <begin position="213"/>
        <end position="314"/>
    </location>
</feature>
<dbReference type="Gene3D" id="1.10.10.60">
    <property type="entry name" value="Homeodomain-like"/>
    <property type="match status" value="1"/>
</dbReference>
<dbReference type="InterPro" id="IPR037923">
    <property type="entry name" value="HTH-like"/>
</dbReference>
<evidence type="ECO:0000256" key="1">
    <source>
        <dbReference type="ARBA" id="ARBA00023015"/>
    </source>
</evidence>
<gene>
    <name evidence="6" type="ORF">FRZ44_40580</name>
</gene>
<dbReference type="SUPFAM" id="SSF46689">
    <property type="entry name" value="Homeodomain-like"/>
    <property type="match status" value="1"/>
</dbReference>
<protein>
    <submittedName>
        <fullName evidence="6">AraC family transcriptional regulator</fullName>
    </submittedName>
</protein>
<dbReference type="InterPro" id="IPR009057">
    <property type="entry name" value="Homeodomain-like_sf"/>
</dbReference>
<dbReference type="Proteomes" id="UP000326202">
    <property type="component" value="Chromosome"/>
</dbReference>
<dbReference type="SMART" id="SM00342">
    <property type="entry name" value="HTH_ARAC"/>
    <property type="match status" value="1"/>
</dbReference>
<evidence type="ECO:0000313" key="6">
    <source>
        <dbReference type="EMBL" id="QEX18748.1"/>
    </source>
</evidence>
<keyword evidence="7" id="KW-1185">Reference proteome</keyword>
<dbReference type="InterPro" id="IPR018060">
    <property type="entry name" value="HTH_AraC"/>
</dbReference>
<dbReference type="Pfam" id="PF14525">
    <property type="entry name" value="AraC_binding_2"/>
    <property type="match status" value="1"/>
</dbReference>
<dbReference type="SUPFAM" id="SSF51215">
    <property type="entry name" value="Regulatory protein AraC"/>
    <property type="match status" value="1"/>
</dbReference>
<dbReference type="GO" id="GO:0003700">
    <property type="term" value="F:DNA-binding transcription factor activity"/>
    <property type="evidence" value="ECO:0007669"/>
    <property type="project" value="InterPro"/>
</dbReference>
<keyword evidence="2" id="KW-0238">DNA-binding</keyword>
<dbReference type="EMBL" id="CP042906">
    <property type="protein sequence ID" value="QEX18748.1"/>
    <property type="molecule type" value="Genomic_DNA"/>
</dbReference>
<sequence>MQTIFDSKTLPVAKRREAWQDAICEIYLRVDCAIKPQTDYDGFVRETRLGGITLTDTLGSPQIVQRHKRHIARIEKDCYYMGLVQRGIGQIRQAGSLLTLHPGRGALYYASEPYEIRCDDTMHCFWIEIPRQVFADRFDSGHPPLTAHLNSSRGLGRIAVEFCGALISETASLDPQTRERLGEQLMDILALAMSAEPDRQPADEFNLKLARLRSVKSYIEAHLSDPDLTLRRIAAQNGISLRYLHQLFRPTNMSVTEWLRLRRLQHSYDLLASPRHAARSITEIAYSMGFSSSSHFSNLFRAEFGVRPSDVRGTAFPPGPSSKASPIADGTA</sequence>
<dbReference type="AlphaFoldDB" id="A0A5J6MMK0"/>
<dbReference type="GO" id="GO:0043565">
    <property type="term" value="F:sequence-specific DNA binding"/>
    <property type="evidence" value="ECO:0007669"/>
    <property type="project" value="InterPro"/>
</dbReference>